<organism evidence="3 4">
    <name type="scientific">Candidatus Faeciplasma avium</name>
    <dbReference type="NCBI Taxonomy" id="2840798"/>
    <lineage>
        <taxon>Bacteria</taxon>
        <taxon>Bacillati</taxon>
        <taxon>Bacillota</taxon>
        <taxon>Clostridia</taxon>
        <taxon>Eubacteriales</taxon>
        <taxon>Oscillospiraceae</taxon>
        <taxon>Oscillospiraceae incertae sedis</taxon>
        <taxon>Candidatus Faeciplasma</taxon>
    </lineage>
</organism>
<dbReference type="Pfam" id="PF13277">
    <property type="entry name" value="YmdB"/>
    <property type="match status" value="1"/>
</dbReference>
<feature type="binding site" evidence="2">
    <location>
        <position position="148"/>
    </location>
    <ligand>
        <name>Fe cation</name>
        <dbReference type="ChEBI" id="CHEBI:24875"/>
        <label>2</label>
    </ligand>
</feature>
<evidence type="ECO:0000313" key="4">
    <source>
        <dbReference type="Proteomes" id="UP000823960"/>
    </source>
</evidence>
<dbReference type="AlphaFoldDB" id="A0A9D1T3Y3"/>
<gene>
    <name evidence="3" type="ORF">IAD28_02535</name>
</gene>
<dbReference type="EMBL" id="DVOL01000035">
    <property type="protein sequence ID" value="HIV10556.1"/>
    <property type="molecule type" value="Genomic_DNA"/>
</dbReference>
<evidence type="ECO:0000256" key="2">
    <source>
        <dbReference type="PIRSR" id="PIRSR004789-51"/>
    </source>
</evidence>
<dbReference type="InterPro" id="IPR005235">
    <property type="entry name" value="YmdB-like"/>
</dbReference>
<dbReference type="InterPro" id="IPR029052">
    <property type="entry name" value="Metallo-depent_PP-like"/>
</dbReference>
<dbReference type="PANTHER" id="PTHR36303">
    <property type="entry name" value="2',3'-CYCLIC-NUCLEOTIDE 2'-PHOSPHODIESTERASE"/>
    <property type="match status" value="1"/>
</dbReference>
<evidence type="ECO:0000313" key="3">
    <source>
        <dbReference type="EMBL" id="HIV10556.1"/>
    </source>
</evidence>
<dbReference type="GO" id="GO:0046872">
    <property type="term" value="F:metal ion binding"/>
    <property type="evidence" value="ECO:0007669"/>
    <property type="project" value="UniProtKB-KW"/>
</dbReference>
<dbReference type="GO" id="GO:0004113">
    <property type="term" value="F:2',3'-cyclic-nucleotide 3'-phosphodiesterase activity"/>
    <property type="evidence" value="ECO:0007669"/>
    <property type="project" value="TreeGrafter"/>
</dbReference>
<dbReference type="NCBIfam" id="TIGR00282">
    <property type="entry name" value="TIGR00282 family metallophosphoesterase"/>
    <property type="match status" value="1"/>
</dbReference>
<dbReference type="PANTHER" id="PTHR36303:SF1">
    <property type="entry name" value="2',3'-CYCLIC-NUCLEOTIDE 2'-PHOSPHODIESTERASE"/>
    <property type="match status" value="1"/>
</dbReference>
<feature type="binding site" evidence="2">
    <location>
        <position position="39"/>
    </location>
    <ligand>
        <name>Fe cation</name>
        <dbReference type="ChEBI" id="CHEBI:24875"/>
        <label>2</label>
    </ligand>
</feature>
<feature type="binding site" evidence="2">
    <location>
        <position position="8"/>
    </location>
    <ligand>
        <name>Fe cation</name>
        <dbReference type="ChEBI" id="CHEBI:24875"/>
        <label>1</label>
    </ligand>
</feature>
<dbReference type="PIRSF" id="PIRSF004789">
    <property type="entry name" value="DR1281"/>
    <property type="match status" value="1"/>
</dbReference>
<feature type="binding site" evidence="2">
    <location>
        <position position="39"/>
    </location>
    <ligand>
        <name>Fe cation</name>
        <dbReference type="ChEBI" id="CHEBI:24875"/>
        <label>1</label>
    </ligand>
</feature>
<comment type="caution">
    <text evidence="3">The sequence shown here is derived from an EMBL/GenBank/DDBJ whole genome shotgun (WGS) entry which is preliminary data.</text>
</comment>
<feature type="active site" description="Proton donor" evidence="1">
    <location>
        <position position="68"/>
    </location>
</feature>
<feature type="binding site" evidence="2">
    <location>
        <position position="40"/>
    </location>
    <ligand>
        <name>Fe cation</name>
        <dbReference type="ChEBI" id="CHEBI:24875"/>
        <label>1</label>
    </ligand>
</feature>
<accession>A0A9D1T3Y3</accession>
<evidence type="ECO:0000256" key="1">
    <source>
        <dbReference type="PIRSR" id="PIRSR004789-50"/>
    </source>
</evidence>
<feature type="binding site" evidence="2">
    <location>
        <position position="67"/>
    </location>
    <ligand>
        <name>Fe cation</name>
        <dbReference type="ChEBI" id="CHEBI:24875"/>
        <label>2</label>
    </ligand>
</feature>
<name>A0A9D1T3Y3_9FIRM</name>
<dbReference type="SUPFAM" id="SSF56300">
    <property type="entry name" value="Metallo-dependent phosphatases"/>
    <property type="match status" value="1"/>
</dbReference>
<dbReference type="Proteomes" id="UP000823960">
    <property type="component" value="Unassembled WGS sequence"/>
</dbReference>
<keyword evidence="2" id="KW-0479">Metal-binding</keyword>
<protein>
    <submittedName>
        <fullName evidence="3">TIGR00282 family metallophosphoesterase</fullName>
    </submittedName>
</protein>
<dbReference type="Gene3D" id="3.60.21.10">
    <property type="match status" value="1"/>
</dbReference>
<feature type="binding site" evidence="2">
    <location>
        <position position="175"/>
    </location>
    <ligand>
        <name>Fe cation</name>
        <dbReference type="ChEBI" id="CHEBI:24875"/>
        <label>1</label>
    </ligand>
</feature>
<reference evidence="3" key="1">
    <citation type="submission" date="2020-10" db="EMBL/GenBank/DDBJ databases">
        <authorList>
            <person name="Gilroy R."/>
        </authorList>
    </citation>
    <scope>NUCLEOTIDE SEQUENCE</scope>
    <source>
        <strain evidence="3">1370</strain>
    </source>
</reference>
<reference evidence="3" key="2">
    <citation type="journal article" date="2021" name="PeerJ">
        <title>Extensive microbial diversity within the chicken gut microbiome revealed by metagenomics and culture.</title>
        <authorList>
            <person name="Gilroy R."/>
            <person name="Ravi A."/>
            <person name="Getino M."/>
            <person name="Pursley I."/>
            <person name="Horton D.L."/>
            <person name="Alikhan N.F."/>
            <person name="Baker D."/>
            <person name="Gharbi K."/>
            <person name="Hall N."/>
            <person name="Watson M."/>
            <person name="Adriaenssens E.M."/>
            <person name="Foster-Nyarko E."/>
            <person name="Jarju S."/>
            <person name="Secka A."/>
            <person name="Antonio M."/>
            <person name="Oren A."/>
            <person name="Chaudhuri R.R."/>
            <person name="La Ragione R."/>
            <person name="Hildebrand F."/>
            <person name="Pallen M.J."/>
        </authorList>
    </citation>
    <scope>NUCLEOTIDE SEQUENCE</scope>
    <source>
        <strain evidence="3">1370</strain>
    </source>
</reference>
<feature type="binding site" evidence="2">
    <location>
        <position position="173"/>
    </location>
    <ligand>
        <name>Fe cation</name>
        <dbReference type="ChEBI" id="CHEBI:24875"/>
        <label>2</label>
    </ligand>
</feature>
<sequence>MRLLFIGDVVSKRGVGCLCDWLLDIKRKNSIDITVINGENSATGNGVTAESADSLTRIGADVITTGNHAFRRSGCSVIYEENQHIIRPANYPAGAPGRGVCVLDMGRCQIAVINLMGVVYMEPLDNPFSCIDDILKDIKTPNIFVDFHAEASAEKKAMGYYLDGRVTAVIGTHTHVQTADEQLLPGKTAYITDAGFTGPEHSVLGVKKELAIQRQRFHLPVRFEEAEGSCCINGVIVDFDEKTGRANGIRRLNIKNLK</sequence>
<proteinExistence type="predicted"/>